<dbReference type="AlphaFoldDB" id="A0AAD2H1F0"/>
<evidence type="ECO:0000313" key="3">
    <source>
        <dbReference type="Proteomes" id="UP001295794"/>
    </source>
</evidence>
<accession>A0AAD2H1F0</accession>
<reference evidence="1" key="1">
    <citation type="submission" date="2023-11" db="EMBL/GenBank/DDBJ databases">
        <authorList>
            <person name="De Vega J J."/>
            <person name="De Vega J J."/>
        </authorList>
    </citation>
    <scope>NUCLEOTIDE SEQUENCE</scope>
</reference>
<dbReference type="EMBL" id="CAVNYO010000399">
    <property type="protein sequence ID" value="CAK5273698.1"/>
    <property type="molecule type" value="Genomic_DNA"/>
</dbReference>
<keyword evidence="3" id="KW-1185">Reference proteome</keyword>
<dbReference type="EMBL" id="CAVNYO010000122">
    <property type="protein sequence ID" value="CAK5267456.1"/>
    <property type="molecule type" value="Genomic_DNA"/>
</dbReference>
<dbReference type="Proteomes" id="UP001295794">
    <property type="component" value="Unassembled WGS sequence"/>
</dbReference>
<name>A0AAD2H1F0_9AGAR</name>
<organism evidence="1 3">
    <name type="scientific">Mycena citricolor</name>
    <dbReference type="NCBI Taxonomy" id="2018698"/>
    <lineage>
        <taxon>Eukaryota</taxon>
        <taxon>Fungi</taxon>
        <taxon>Dikarya</taxon>
        <taxon>Basidiomycota</taxon>
        <taxon>Agaricomycotina</taxon>
        <taxon>Agaricomycetes</taxon>
        <taxon>Agaricomycetidae</taxon>
        <taxon>Agaricales</taxon>
        <taxon>Marasmiineae</taxon>
        <taxon>Mycenaceae</taxon>
        <taxon>Mycena</taxon>
    </lineage>
</organism>
<sequence length="310" mass="36044">MTPETTLVNPDHAIRLVHRHSKPFLLLELPTELILDILTHAASISKEVYRTLLLMNRRIYYFVRGEKLLTLVPIVLSTGLNFESFSEYLSLRLGESALVRHLFIFPRTASNRTHNAHCVSIVSQCTELRSLGCGTTLLYQSVLGLGHLRHVHCVDLTLVRFQETWDRLMSYSPRAIQFMHQLRDLHLIGNLDHVIWTQRGMVPKLDNLVHLSLALGGYNHLPQRMFEDVVRSPKLEQIVITTKVHGAKEQALKDAAYDLDSRFSVLHRRRRWKERELWMRAVRNPDAFWEQAAREKYLPPSEHDLPARRT</sequence>
<protein>
    <submittedName>
        <fullName evidence="1">Uncharacterized protein</fullName>
    </submittedName>
</protein>
<proteinExistence type="predicted"/>
<evidence type="ECO:0000313" key="2">
    <source>
        <dbReference type="EMBL" id="CAK5273698.1"/>
    </source>
</evidence>
<gene>
    <name evidence="2" type="ORF">MYCIT1_LOCUS20336</name>
    <name evidence="1" type="ORF">MYCIT1_LOCUS9976</name>
</gene>
<evidence type="ECO:0000313" key="1">
    <source>
        <dbReference type="EMBL" id="CAK5267456.1"/>
    </source>
</evidence>
<comment type="caution">
    <text evidence="1">The sequence shown here is derived from an EMBL/GenBank/DDBJ whole genome shotgun (WGS) entry which is preliminary data.</text>
</comment>